<evidence type="ECO:0000256" key="2">
    <source>
        <dbReference type="ARBA" id="ARBA00022801"/>
    </source>
</evidence>
<dbReference type="InterPro" id="IPR023296">
    <property type="entry name" value="Glyco_hydro_beta-prop_sf"/>
</dbReference>
<feature type="active site" description="Proton acceptor" evidence="4">
    <location>
        <position position="12"/>
    </location>
</feature>
<feature type="site" description="Important for catalytic activity, responsible for pKa modulation of the active site Glu and correct orientation of both the proton donor and substrate" evidence="5">
    <location>
        <position position="141"/>
    </location>
</feature>
<comment type="similarity">
    <text evidence="1 6">Belongs to the glycosyl hydrolase 43 family.</text>
</comment>
<dbReference type="SUPFAM" id="SSF75005">
    <property type="entry name" value="Arabinanase/levansucrase/invertase"/>
    <property type="match status" value="1"/>
</dbReference>
<protein>
    <submittedName>
        <fullName evidence="7">Glycosyl hydrolase family 43</fullName>
    </submittedName>
</protein>
<sequence>MPRPVYRADFPDPGVVRDGGRFVAYATGDQVNAARGETASGPWRSLGKALPSLGPWAMAGRGVWAPDVVKTSAGWVMYYSAVPIGAKKVGDSYQRCIGVAVSKSGPGGPFAATSRPLICPTDPGAADRVPGRPVASAGVIDPSPFRASDGRRYVVYKTQQMPSSIRMLAVSGDGRSGAGRPSRELVRHSGIIEAPVMVERRGRFFLFVSRFSYANCSYATRWLWSSDRWRWTGPHNDLLTTAKTGLCGPGGADVAPSLDGGTRIFFHAWNTRSPSPTRRRQLYAGILTWGRDGLTPTVSGFLRPAG</sequence>
<evidence type="ECO:0000313" key="8">
    <source>
        <dbReference type="Proteomes" id="UP000256661"/>
    </source>
</evidence>
<name>A0A3D9T0V1_9ACTN</name>
<evidence type="ECO:0000313" key="7">
    <source>
        <dbReference type="EMBL" id="REF00441.1"/>
    </source>
</evidence>
<organism evidence="7 8">
    <name type="scientific">Thermomonospora umbrina</name>
    <dbReference type="NCBI Taxonomy" id="111806"/>
    <lineage>
        <taxon>Bacteria</taxon>
        <taxon>Bacillati</taxon>
        <taxon>Actinomycetota</taxon>
        <taxon>Actinomycetes</taxon>
        <taxon>Streptosporangiales</taxon>
        <taxon>Thermomonosporaceae</taxon>
        <taxon>Thermomonospora</taxon>
    </lineage>
</organism>
<dbReference type="Pfam" id="PF04616">
    <property type="entry name" value="Glyco_hydro_43"/>
    <property type="match status" value="1"/>
</dbReference>
<feature type="active site" description="Proton donor" evidence="4">
    <location>
        <position position="193"/>
    </location>
</feature>
<dbReference type="PANTHER" id="PTHR42812">
    <property type="entry name" value="BETA-XYLOSIDASE"/>
    <property type="match status" value="1"/>
</dbReference>
<dbReference type="PANTHER" id="PTHR42812:SF5">
    <property type="entry name" value="ENDO-ARABINASE"/>
    <property type="match status" value="1"/>
</dbReference>
<proteinExistence type="inferred from homology"/>
<reference evidence="7 8" key="1">
    <citation type="submission" date="2018-08" db="EMBL/GenBank/DDBJ databases">
        <title>Sequencing the genomes of 1000 actinobacteria strains.</title>
        <authorList>
            <person name="Klenk H.-P."/>
        </authorList>
    </citation>
    <scope>NUCLEOTIDE SEQUENCE [LARGE SCALE GENOMIC DNA]</scope>
    <source>
        <strain evidence="7 8">DSM 43927</strain>
    </source>
</reference>
<keyword evidence="3 6" id="KW-0326">Glycosidase</keyword>
<evidence type="ECO:0000256" key="1">
    <source>
        <dbReference type="ARBA" id="ARBA00009865"/>
    </source>
</evidence>
<dbReference type="RefSeq" id="WP_170177833.1">
    <property type="nucleotide sequence ID" value="NZ_QTTT01000001.1"/>
</dbReference>
<dbReference type="Gene3D" id="2.115.10.20">
    <property type="entry name" value="Glycosyl hydrolase domain, family 43"/>
    <property type="match status" value="1"/>
</dbReference>
<accession>A0A3D9T0V1</accession>
<evidence type="ECO:0000256" key="5">
    <source>
        <dbReference type="PIRSR" id="PIRSR606710-2"/>
    </source>
</evidence>
<dbReference type="CDD" id="cd08999">
    <property type="entry name" value="GH43_ABN-like"/>
    <property type="match status" value="1"/>
</dbReference>
<dbReference type="EMBL" id="QTTT01000001">
    <property type="protein sequence ID" value="REF00441.1"/>
    <property type="molecule type" value="Genomic_DNA"/>
</dbReference>
<comment type="caution">
    <text evidence="7">The sequence shown here is derived from an EMBL/GenBank/DDBJ whole genome shotgun (WGS) entry which is preliminary data.</text>
</comment>
<evidence type="ECO:0000256" key="6">
    <source>
        <dbReference type="RuleBase" id="RU361187"/>
    </source>
</evidence>
<dbReference type="InterPro" id="IPR051795">
    <property type="entry name" value="Glycosyl_Hydrlase_43"/>
</dbReference>
<evidence type="ECO:0000256" key="3">
    <source>
        <dbReference type="ARBA" id="ARBA00023295"/>
    </source>
</evidence>
<dbReference type="Proteomes" id="UP000256661">
    <property type="component" value="Unassembled WGS sequence"/>
</dbReference>
<dbReference type="AlphaFoldDB" id="A0A3D9T0V1"/>
<gene>
    <name evidence="7" type="ORF">DFJ69_5977</name>
</gene>
<dbReference type="GO" id="GO:0004553">
    <property type="term" value="F:hydrolase activity, hydrolyzing O-glycosyl compounds"/>
    <property type="evidence" value="ECO:0007669"/>
    <property type="project" value="InterPro"/>
</dbReference>
<keyword evidence="2 6" id="KW-0378">Hydrolase</keyword>
<keyword evidence="8" id="KW-1185">Reference proteome</keyword>
<dbReference type="InterPro" id="IPR006710">
    <property type="entry name" value="Glyco_hydro_43"/>
</dbReference>
<dbReference type="GO" id="GO:0005975">
    <property type="term" value="P:carbohydrate metabolic process"/>
    <property type="evidence" value="ECO:0007669"/>
    <property type="project" value="InterPro"/>
</dbReference>
<evidence type="ECO:0000256" key="4">
    <source>
        <dbReference type="PIRSR" id="PIRSR606710-1"/>
    </source>
</evidence>